<dbReference type="OrthoDB" id="531849at2"/>
<dbReference type="EMBL" id="CP017675">
    <property type="protein sequence ID" value="APB34452.1"/>
    <property type="molecule type" value="Genomic_DNA"/>
</dbReference>
<evidence type="ECO:0000313" key="2">
    <source>
        <dbReference type="Proteomes" id="UP000180235"/>
    </source>
</evidence>
<dbReference type="InterPro" id="IPR005368">
    <property type="entry name" value="UPF0175"/>
</dbReference>
<dbReference type="KEGG" id="glt:GlitD10_2123"/>
<dbReference type="STRING" id="1188229.GlitD10_2123"/>
<dbReference type="AlphaFoldDB" id="A0A1J0AEU3"/>
<dbReference type="RefSeq" id="WP_071454891.1">
    <property type="nucleotide sequence ID" value="NZ_CP017675.1"/>
</dbReference>
<keyword evidence="2" id="KW-1185">Reference proteome</keyword>
<dbReference type="Proteomes" id="UP000180235">
    <property type="component" value="Chromosome"/>
</dbReference>
<name>A0A1J0AEU3_9CYAN</name>
<organism evidence="1 2">
    <name type="scientific">Gloeomargarita lithophora Alchichica-D10</name>
    <dbReference type="NCBI Taxonomy" id="1188229"/>
    <lineage>
        <taxon>Bacteria</taxon>
        <taxon>Bacillati</taxon>
        <taxon>Cyanobacteriota</taxon>
        <taxon>Cyanophyceae</taxon>
        <taxon>Gloeomargaritales</taxon>
        <taxon>Gloeomargaritaceae</taxon>
        <taxon>Gloeomargarita</taxon>
    </lineage>
</organism>
<dbReference type="Pfam" id="PF03683">
    <property type="entry name" value="UPF0175"/>
    <property type="match status" value="1"/>
</dbReference>
<accession>A0A1J0AEU3</accession>
<reference evidence="1 2" key="1">
    <citation type="submission" date="2016-10" db="EMBL/GenBank/DDBJ databases">
        <title>Description of Gloeomargarita lithophora gen. nov., sp. nov., a thylakoid-bearing basal-branching cyanobacterium with intracellular carbonates, and proposal for Gloeomargaritales ord. nov.</title>
        <authorList>
            <person name="Moreira D."/>
            <person name="Tavera R."/>
            <person name="Benzerara K."/>
            <person name="Skouri-Panet F."/>
            <person name="Couradeau E."/>
            <person name="Gerard E."/>
            <person name="Loussert C."/>
            <person name="Novelo E."/>
            <person name="Zivanovic Y."/>
            <person name="Lopez-Garcia P."/>
        </authorList>
    </citation>
    <scope>NUCLEOTIDE SEQUENCE [LARGE SCALE GENOMIC DNA]</scope>
    <source>
        <strain evidence="1 2">D10</strain>
    </source>
</reference>
<protein>
    <submittedName>
        <fullName evidence="1">Uncharacterized protein</fullName>
    </submittedName>
</protein>
<sequence>MQITINLPEELMKYYSRERFGQEVLEALVIEAYRTEKITTAEVGHILGLPSLWAVDEFLKQHKIDLHYDENDLENDRQTLQKLCINLNNSETYEGELSCTI</sequence>
<evidence type="ECO:0000313" key="1">
    <source>
        <dbReference type="EMBL" id="APB34452.1"/>
    </source>
</evidence>
<gene>
    <name evidence="1" type="ORF">GlitD10_2123</name>
</gene>
<proteinExistence type="predicted"/>